<sequence length="671" mass="74150">MEKCFWGDCLALKDLADQFSGPAPSHEAATYRAWAATIFGSNQLGLSLTLLTLKHFGIDFMTGYRITCVFAVLLFGLGFACLLTVLWGKPAAGFALLLLAFKVFPDTGLNFVVPSNLCMGLATLMWARVISTNGRALWTLGIGSVILIAFHPIGAAYSVMAAAFAVVYSGIKFSRRTWASAAIVVLALAVALLMPTRIYDISQYFPSPGLTEILRHAAFSMVTVLVEIVRLDAGLYGLLPLFLGCVALGTVFASPVQRHRVSVFLAIYSVFLPLSLFYPPRQPGDTFLRLWIPAVVVLFGAVSMAWWTTSAHAWQFLKSFRVGASNGPRPRIQDSWPLVAAAVIAGYAIQLSLAGAEQVDVISQHYKNRQPLQVCAGQTETLLAAARSGDRVLYESMMLMQCYFIKGALNLGAVYYHPVLKETVTETEWLPRRDLRFAVAYNPLVIHPTFEGLHERRWGLSSPDFRFSPLIGAKRHGPILHEDGIAVNRFKCLDVDWGRGHSPRSMTVLVDNPGSESSMQVFPLDGSGLPSDHRTITLKIPQRAGQHLSWEFEGIPNLEERTGKKRHNIAALNIDLTSMHPATRLRLRFPPGNSPARIIGIRFDDSQLNWPWEHRAQLIVTDKSWDIGAMVFSFDPVKILPESLQRSDVRVINDCGSSVLLEIVASESELR</sequence>
<feature type="transmembrane region" description="Helical" evidence="1">
    <location>
        <begin position="261"/>
        <end position="278"/>
    </location>
</feature>
<dbReference type="Proteomes" id="UP000807825">
    <property type="component" value="Unassembled WGS sequence"/>
</dbReference>
<feature type="transmembrane region" description="Helical" evidence="1">
    <location>
        <begin position="290"/>
        <end position="314"/>
    </location>
</feature>
<comment type="caution">
    <text evidence="2">The sequence shown here is derived from an EMBL/GenBank/DDBJ whole genome shotgun (WGS) entry which is preliminary data.</text>
</comment>
<evidence type="ECO:0000313" key="2">
    <source>
        <dbReference type="EMBL" id="MBI5248498.1"/>
    </source>
</evidence>
<feature type="transmembrane region" description="Helical" evidence="1">
    <location>
        <begin position="107"/>
        <end position="126"/>
    </location>
</feature>
<dbReference type="EMBL" id="JACRDE010000098">
    <property type="protein sequence ID" value="MBI5248498.1"/>
    <property type="molecule type" value="Genomic_DNA"/>
</dbReference>
<evidence type="ECO:0000313" key="3">
    <source>
        <dbReference type="Proteomes" id="UP000807825"/>
    </source>
</evidence>
<proteinExistence type="predicted"/>
<reference evidence="2" key="1">
    <citation type="submission" date="2020-07" db="EMBL/GenBank/DDBJ databases">
        <title>Huge and variable diversity of episymbiotic CPR bacteria and DPANN archaea in groundwater ecosystems.</title>
        <authorList>
            <person name="He C.Y."/>
            <person name="Keren R."/>
            <person name="Whittaker M."/>
            <person name="Farag I.F."/>
            <person name="Doudna J."/>
            <person name="Cate J.H.D."/>
            <person name="Banfield J.F."/>
        </authorList>
    </citation>
    <scope>NUCLEOTIDE SEQUENCE</scope>
    <source>
        <strain evidence="2">NC_groundwater_1664_Pr3_B-0.1um_52_9</strain>
    </source>
</reference>
<feature type="transmembrane region" description="Helical" evidence="1">
    <location>
        <begin position="177"/>
        <end position="193"/>
    </location>
</feature>
<feature type="transmembrane region" description="Helical" evidence="1">
    <location>
        <begin position="235"/>
        <end position="254"/>
    </location>
</feature>
<feature type="transmembrane region" description="Helical" evidence="1">
    <location>
        <begin position="31"/>
        <end position="51"/>
    </location>
</feature>
<keyword evidence="1" id="KW-1133">Transmembrane helix</keyword>
<keyword evidence="1" id="KW-0472">Membrane</keyword>
<feature type="transmembrane region" description="Helical" evidence="1">
    <location>
        <begin position="63"/>
        <end position="87"/>
    </location>
</feature>
<dbReference type="AlphaFoldDB" id="A0A9D6UY82"/>
<gene>
    <name evidence="2" type="ORF">HY912_03290</name>
</gene>
<feature type="transmembrane region" description="Helical" evidence="1">
    <location>
        <begin position="138"/>
        <end position="171"/>
    </location>
</feature>
<keyword evidence="1" id="KW-0812">Transmembrane</keyword>
<name>A0A9D6UY82_9BACT</name>
<evidence type="ECO:0000256" key="1">
    <source>
        <dbReference type="SAM" id="Phobius"/>
    </source>
</evidence>
<protein>
    <submittedName>
        <fullName evidence="2">Uncharacterized protein</fullName>
    </submittedName>
</protein>
<organism evidence="2 3">
    <name type="scientific">Desulfomonile tiedjei</name>
    <dbReference type="NCBI Taxonomy" id="2358"/>
    <lineage>
        <taxon>Bacteria</taxon>
        <taxon>Pseudomonadati</taxon>
        <taxon>Thermodesulfobacteriota</taxon>
        <taxon>Desulfomonilia</taxon>
        <taxon>Desulfomonilales</taxon>
        <taxon>Desulfomonilaceae</taxon>
        <taxon>Desulfomonile</taxon>
    </lineage>
</organism>
<accession>A0A9D6UY82</accession>